<dbReference type="PANTHER" id="PTHR36966">
    <property type="entry name" value="REP-ASSOCIATED TYROSINE TRANSPOSASE"/>
    <property type="match status" value="1"/>
</dbReference>
<protein>
    <recommendedName>
        <fullName evidence="1">Transposase IS200-like domain-containing protein</fullName>
    </recommendedName>
</protein>
<dbReference type="SMART" id="SM01321">
    <property type="entry name" value="Y1_Tnp"/>
    <property type="match status" value="1"/>
</dbReference>
<dbReference type="EMBL" id="CP002205">
    <property type="protein sequence ID" value="ADN09562.1"/>
    <property type="molecule type" value="Genomic_DNA"/>
</dbReference>
<dbReference type="Pfam" id="PF01797">
    <property type="entry name" value="Y1_Tnp"/>
    <property type="match status" value="1"/>
</dbReference>
<dbReference type="AlphaFoldDB" id="E0UUQ8"/>
<dbReference type="InterPro" id="IPR052715">
    <property type="entry name" value="RAYT_transposase"/>
</dbReference>
<dbReference type="SUPFAM" id="SSF143422">
    <property type="entry name" value="Transposase IS200-like"/>
    <property type="match status" value="1"/>
</dbReference>
<dbReference type="GO" id="GO:0006313">
    <property type="term" value="P:DNA transposition"/>
    <property type="evidence" value="ECO:0007669"/>
    <property type="project" value="InterPro"/>
</dbReference>
<name>E0UUQ8_SULAO</name>
<reference evidence="3" key="1">
    <citation type="journal article" date="2010" name="Stand. Genomic Sci.">
        <title>Complete genome sequence of Sulfurimonas autotrophica type strain (OK10).</title>
        <authorList>
            <person name="Sikorski J."/>
            <person name="Munk C."/>
            <person name="Lapidus A."/>
            <person name="Djao O."/>
            <person name="Lucas S."/>
            <person name="Glavina Del Rio T."/>
            <person name="Nolan M."/>
            <person name="Tice H."/>
            <person name="Han C."/>
            <person name="Cheng J."/>
            <person name="Tapia R."/>
            <person name="Goodwin L."/>
            <person name="Pitluck S."/>
            <person name="Liolios K."/>
            <person name="Ivanova N."/>
            <person name="Mavromatis K."/>
            <person name="Mikhailova N."/>
            <person name="Pati A."/>
            <person name="Sims D."/>
            <person name="Meincke L."/>
            <person name="Brettin T."/>
            <person name="Detter J."/>
            <person name="Chen A."/>
            <person name="Palaniappan K."/>
            <person name="Land M."/>
            <person name="Hauser L."/>
            <person name="Chang Y."/>
            <person name="Jeffries C."/>
            <person name="Rohde M."/>
            <person name="Lang E."/>
            <person name="Spring S."/>
            <person name="Goker M."/>
            <person name="Woyke T."/>
            <person name="Bristow J."/>
            <person name="Eisen J."/>
            <person name="Markowitz V."/>
            <person name="Hugenholtz P."/>
            <person name="Kyrpides N."/>
            <person name="Klenk H."/>
        </authorList>
    </citation>
    <scope>NUCLEOTIDE SEQUENCE [LARGE SCALE GENOMIC DNA]</scope>
    <source>
        <strain evidence="3">ATCC BAA-671 / DSM 16294 / JCM 11897 / OK10</strain>
    </source>
</reference>
<dbReference type="Gene3D" id="3.30.70.1290">
    <property type="entry name" value="Transposase IS200-like"/>
    <property type="match status" value="1"/>
</dbReference>
<dbReference type="eggNOG" id="COG1943">
    <property type="taxonomic scope" value="Bacteria"/>
</dbReference>
<dbReference type="PANTHER" id="PTHR36966:SF1">
    <property type="entry name" value="REP-ASSOCIATED TYROSINE TRANSPOSASE"/>
    <property type="match status" value="1"/>
</dbReference>
<dbReference type="HOGENOM" id="CLU_092744_0_0_7"/>
<accession>E0UUQ8</accession>
<dbReference type="KEGG" id="sua:Saut_1515"/>
<gene>
    <name evidence="2" type="ordered locus">Saut_1515</name>
</gene>
<dbReference type="InterPro" id="IPR036515">
    <property type="entry name" value="Transposase_17_sf"/>
</dbReference>
<dbReference type="GO" id="GO:0043565">
    <property type="term" value="F:sequence-specific DNA binding"/>
    <property type="evidence" value="ECO:0007669"/>
    <property type="project" value="TreeGrafter"/>
</dbReference>
<evidence type="ECO:0000313" key="3">
    <source>
        <dbReference type="Proteomes" id="UP000007803"/>
    </source>
</evidence>
<dbReference type="Proteomes" id="UP000007803">
    <property type="component" value="Chromosome"/>
</dbReference>
<organism evidence="2 3">
    <name type="scientific">Sulfurimonas autotrophica (strain ATCC BAA-671 / DSM 16294 / JCM 11897 / OK10)</name>
    <dbReference type="NCBI Taxonomy" id="563040"/>
    <lineage>
        <taxon>Bacteria</taxon>
        <taxon>Pseudomonadati</taxon>
        <taxon>Campylobacterota</taxon>
        <taxon>Epsilonproteobacteria</taxon>
        <taxon>Campylobacterales</taxon>
        <taxon>Sulfurimonadaceae</taxon>
        <taxon>Sulfurimonas</taxon>
    </lineage>
</organism>
<dbReference type="InterPro" id="IPR002686">
    <property type="entry name" value="Transposase_17"/>
</dbReference>
<sequence>MHTKLHHLDLQEHYQFVTFRTHDSVEEYVKRIQNSTDTEKIKQYKIDQYLDKSQNGAYFFEDAIDIMVDTILEEDENLYDVEIMAIMPNHIHILLKQNTNLDKIMKYIKGKSAVELNKYLKRDGKFWANGYFDKAIRDEEHFVSVYNYIKNNALKAGLTDERVFSKYE</sequence>
<dbReference type="STRING" id="563040.Saut_1515"/>
<keyword evidence="3" id="KW-1185">Reference proteome</keyword>
<dbReference type="OrthoDB" id="9794403at2"/>
<evidence type="ECO:0000259" key="1">
    <source>
        <dbReference type="SMART" id="SM01321"/>
    </source>
</evidence>
<dbReference type="RefSeq" id="WP_013327315.1">
    <property type="nucleotide sequence ID" value="NC_014506.1"/>
</dbReference>
<feature type="domain" description="Transposase IS200-like" evidence="1">
    <location>
        <begin position="10"/>
        <end position="152"/>
    </location>
</feature>
<evidence type="ECO:0000313" key="2">
    <source>
        <dbReference type="EMBL" id="ADN09562.1"/>
    </source>
</evidence>
<proteinExistence type="predicted"/>
<dbReference type="GO" id="GO:0004803">
    <property type="term" value="F:transposase activity"/>
    <property type="evidence" value="ECO:0007669"/>
    <property type="project" value="InterPro"/>
</dbReference>